<dbReference type="EMBL" id="VJOY01000006">
    <property type="protein sequence ID" value="TRX74772.1"/>
    <property type="molecule type" value="Genomic_DNA"/>
</dbReference>
<keyword evidence="2" id="KW-1185">Reference proteome</keyword>
<protein>
    <submittedName>
        <fullName evidence="1">Uncharacterized protein</fullName>
    </submittedName>
</protein>
<name>A0A553GZ80_9PSED</name>
<organism evidence="1 2">
    <name type="scientific">Pseudomonas mangiferae</name>
    <dbReference type="NCBI Taxonomy" id="2593654"/>
    <lineage>
        <taxon>Bacteria</taxon>
        <taxon>Pseudomonadati</taxon>
        <taxon>Pseudomonadota</taxon>
        <taxon>Gammaproteobacteria</taxon>
        <taxon>Pseudomonadales</taxon>
        <taxon>Pseudomonadaceae</taxon>
        <taxon>Pseudomonas</taxon>
    </lineage>
</organism>
<dbReference type="Proteomes" id="UP000315235">
    <property type="component" value="Unassembled WGS sequence"/>
</dbReference>
<accession>A0A553GZ80</accession>
<dbReference type="AlphaFoldDB" id="A0A553GZ80"/>
<gene>
    <name evidence="1" type="ORF">FM069_09535</name>
</gene>
<comment type="caution">
    <text evidence="1">The sequence shown here is derived from an EMBL/GenBank/DDBJ whole genome shotgun (WGS) entry which is preliminary data.</text>
</comment>
<evidence type="ECO:0000313" key="2">
    <source>
        <dbReference type="Proteomes" id="UP000315235"/>
    </source>
</evidence>
<evidence type="ECO:0000313" key="1">
    <source>
        <dbReference type="EMBL" id="TRX74772.1"/>
    </source>
</evidence>
<sequence>MKSIENLESIIMDISSNIFCGLRGHIFPAEKDFEDLFRFMKELNGLTRSQDFASKELAGVYFDLSTAIYSAVDTSGEKADWLMNMFDKFCDIARDYFSVEG</sequence>
<dbReference type="RefSeq" id="WP_143488074.1">
    <property type="nucleotide sequence ID" value="NZ_VJOY01000006.1"/>
</dbReference>
<reference evidence="1 2" key="1">
    <citation type="submission" date="2019-07" db="EMBL/GenBank/DDBJ databases">
        <title>Pseudomonas mangiferae sp. nov., isolated from bark of mango tree in Thailand.</title>
        <authorList>
            <person name="Srisuk N."/>
            <person name="Anurat P."/>
        </authorList>
    </citation>
    <scope>NUCLEOTIDE SEQUENCE [LARGE SCALE GENOMIC DNA]</scope>
    <source>
        <strain evidence="1 2">DMKU_BBB3-04</strain>
    </source>
</reference>
<proteinExistence type="predicted"/>